<feature type="transmembrane region" description="Helical" evidence="6">
    <location>
        <begin position="427"/>
        <end position="449"/>
    </location>
</feature>
<name>A0AAV6GHN4_9TELE</name>
<dbReference type="PANTHER" id="PTHR23121">
    <property type="entry name" value="SODIUM-DEPENDENT GLUCOSE TRANSPORTER 1"/>
    <property type="match status" value="1"/>
</dbReference>
<keyword evidence="5 6" id="KW-0472">Membrane</keyword>
<evidence type="ECO:0000256" key="6">
    <source>
        <dbReference type="SAM" id="Phobius"/>
    </source>
</evidence>
<evidence type="ECO:0000256" key="5">
    <source>
        <dbReference type="ARBA" id="ARBA00023136"/>
    </source>
</evidence>
<dbReference type="SUPFAM" id="SSF103473">
    <property type="entry name" value="MFS general substrate transporter"/>
    <property type="match status" value="1"/>
</dbReference>
<keyword evidence="8" id="KW-1185">Reference proteome</keyword>
<feature type="transmembrane region" description="Helical" evidence="6">
    <location>
        <begin position="216"/>
        <end position="237"/>
    </location>
</feature>
<dbReference type="Proteomes" id="UP000823561">
    <property type="component" value="Chromosome 10"/>
</dbReference>
<feature type="transmembrane region" description="Helical" evidence="6">
    <location>
        <begin position="82"/>
        <end position="100"/>
    </location>
</feature>
<dbReference type="PANTHER" id="PTHR23121:SF10">
    <property type="entry name" value="MAJOR FACILITATOR SUPERFAMILY DOMAIN-CONTAINING PROTEIN 4A"/>
    <property type="match status" value="1"/>
</dbReference>
<reference evidence="7" key="1">
    <citation type="submission" date="2020-10" db="EMBL/GenBank/DDBJ databases">
        <title>Chromosome-scale genome assembly of the Allis shad, Alosa alosa.</title>
        <authorList>
            <person name="Margot Z."/>
            <person name="Christophe K."/>
            <person name="Cabau C."/>
            <person name="Louis A."/>
            <person name="Berthelot C."/>
            <person name="Parey E."/>
            <person name="Roest Crollius H."/>
            <person name="Montfort J."/>
            <person name="Robinson-Rechavi M."/>
            <person name="Bucao C."/>
            <person name="Bouchez O."/>
            <person name="Gislard M."/>
            <person name="Lluch J."/>
            <person name="Milhes M."/>
            <person name="Lampietro C."/>
            <person name="Lopez Roques C."/>
            <person name="Donnadieu C."/>
            <person name="Braasch I."/>
            <person name="Desvignes T."/>
            <person name="Postlethwait J."/>
            <person name="Bobe J."/>
            <person name="Guiguen Y."/>
        </authorList>
    </citation>
    <scope>NUCLEOTIDE SEQUENCE</scope>
    <source>
        <strain evidence="7">M-15738</strain>
        <tissue evidence="7">Blood</tissue>
    </source>
</reference>
<accession>A0AAV6GHN4</accession>
<feature type="transmembrane region" description="Helical" evidence="6">
    <location>
        <begin position="141"/>
        <end position="161"/>
    </location>
</feature>
<feature type="transmembrane region" description="Helical" evidence="6">
    <location>
        <begin position="53"/>
        <end position="75"/>
    </location>
</feature>
<dbReference type="AlphaFoldDB" id="A0AAV6GHN4"/>
<sequence>MQCMDSRVWSLFKNNWQYTLTYWSAFFSFGLCVAFLGPTILDLRCQTHSSLQEITWVFFAQQLFLFVGSSIGGFFNKSLRCSLSALAVCTLVISVVFAMIPLCHRVLALAVAMAVAGMAMGIIDTIANFQLVKLYQKDSTIFLQILHFFVGLGALLSPLIADPFLSETPCMLFNGTINIKTNNTMRHMRNTLNGIRTHVSQFPFHTEGEVVTNVSYAFWIMALINLPVPIAVFVLMYRERLIACGSGARTRLLERDELAMRAQGSSALTTTPSQSSLDNSSLFSCCRYGDLTGQPLGFVGIHVLAGMVLFFSDGIVGAYEGFVYSYAVAEPMSLPHKTAGYLTSVFWAAITAGRLAAIPLSYRIPASRQLTVNQIGIMCTLLMLLMLYTSPAFLFIGTLVLGLFISSVYPSMLAFTEDMLNYRGCATTLLVTSASMGEMFLQLLVGSVMHSQGSYSFMVCGVIFSILGLSSYLLLLYCWRIYSAQSTGDVEKNTKTENADVNGVNH</sequence>
<comment type="similarity">
    <text evidence="2">Belongs to the major facilitator superfamily.</text>
</comment>
<evidence type="ECO:0000313" key="7">
    <source>
        <dbReference type="EMBL" id="KAG5274684.1"/>
    </source>
</evidence>
<keyword evidence="3 6" id="KW-0812">Transmembrane</keyword>
<feature type="transmembrane region" description="Helical" evidence="6">
    <location>
        <begin position="20"/>
        <end position="41"/>
    </location>
</feature>
<feature type="transmembrane region" description="Helical" evidence="6">
    <location>
        <begin position="370"/>
        <end position="388"/>
    </location>
</feature>
<dbReference type="InterPro" id="IPR036259">
    <property type="entry name" value="MFS_trans_sf"/>
</dbReference>
<evidence type="ECO:0008006" key="9">
    <source>
        <dbReference type="Google" id="ProtNLM"/>
    </source>
</evidence>
<dbReference type="Gene3D" id="1.20.1250.20">
    <property type="entry name" value="MFS general substrate transporter like domains"/>
    <property type="match status" value="1"/>
</dbReference>
<keyword evidence="4 6" id="KW-1133">Transmembrane helix</keyword>
<organism evidence="7 8">
    <name type="scientific">Alosa alosa</name>
    <name type="common">allis shad</name>
    <dbReference type="NCBI Taxonomy" id="278164"/>
    <lineage>
        <taxon>Eukaryota</taxon>
        <taxon>Metazoa</taxon>
        <taxon>Chordata</taxon>
        <taxon>Craniata</taxon>
        <taxon>Vertebrata</taxon>
        <taxon>Euteleostomi</taxon>
        <taxon>Actinopterygii</taxon>
        <taxon>Neopterygii</taxon>
        <taxon>Teleostei</taxon>
        <taxon>Clupei</taxon>
        <taxon>Clupeiformes</taxon>
        <taxon>Clupeoidei</taxon>
        <taxon>Clupeidae</taxon>
        <taxon>Alosa</taxon>
    </lineage>
</organism>
<evidence type="ECO:0000256" key="1">
    <source>
        <dbReference type="ARBA" id="ARBA00004141"/>
    </source>
</evidence>
<evidence type="ECO:0000256" key="3">
    <source>
        <dbReference type="ARBA" id="ARBA00022692"/>
    </source>
</evidence>
<gene>
    <name evidence="7" type="ORF">AALO_G00139020</name>
</gene>
<protein>
    <recommendedName>
        <fullName evidence="9">Major facilitator superfamily domain-containing protein 4</fullName>
    </recommendedName>
</protein>
<proteinExistence type="inferred from homology"/>
<feature type="transmembrane region" description="Helical" evidence="6">
    <location>
        <begin position="455"/>
        <end position="479"/>
    </location>
</feature>
<evidence type="ECO:0000313" key="8">
    <source>
        <dbReference type="Proteomes" id="UP000823561"/>
    </source>
</evidence>
<feature type="transmembrane region" description="Helical" evidence="6">
    <location>
        <begin position="339"/>
        <end position="358"/>
    </location>
</feature>
<evidence type="ECO:0000256" key="2">
    <source>
        <dbReference type="ARBA" id="ARBA00008335"/>
    </source>
</evidence>
<evidence type="ECO:0000256" key="4">
    <source>
        <dbReference type="ARBA" id="ARBA00022989"/>
    </source>
</evidence>
<feature type="transmembrane region" description="Helical" evidence="6">
    <location>
        <begin position="296"/>
        <end position="319"/>
    </location>
</feature>
<comment type="subcellular location">
    <subcellularLocation>
        <location evidence="1">Membrane</location>
        <topology evidence="1">Multi-pass membrane protein</topology>
    </subcellularLocation>
</comment>
<dbReference type="GO" id="GO:0016020">
    <property type="term" value="C:membrane"/>
    <property type="evidence" value="ECO:0007669"/>
    <property type="project" value="UniProtKB-SubCell"/>
</dbReference>
<feature type="transmembrane region" description="Helical" evidence="6">
    <location>
        <begin position="394"/>
        <end position="415"/>
    </location>
</feature>
<feature type="transmembrane region" description="Helical" evidence="6">
    <location>
        <begin position="106"/>
        <end position="129"/>
    </location>
</feature>
<dbReference type="EMBL" id="JADWDJ010000010">
    <property type="protein sequence ID" value="KAG5274684.1"/>
    <property type="molecule type" value="Genomic_DNA"/>
</dbReference>
<comment type="caution">
    <text evidence="7">The sequence shown here is derived from an EMBL/GenBank/DDBJ whole genome shotgun (WGS) entry which is preliminary data.</text>
</comment>